<dbReference type="Gene3D" id="1.10.150.340">
    <property type="entry name" value="Pyrimidine 5'-nucleotidase (UMPH-1), N-terminal domain"/>
    <property type="match status" value="1"/>
</dbReference>
<evidence type="ECO:0000256" key="1">
    <source>
        <dbReference type="ARBA" id="ARBA00000815"/>
    </source>
</evidence>
<comment type="similarity">
    <text evidence="2">Belongs to the pyrimidine 5'-nucleotidase family.</text>
</comment>
<dbReference type="GO" id="GO:0000287">
    <property type="term" value="F:magnesium ion binding"/>
    <property type="evidence" value="ECO:0007669"/>
    <property type="project" value="InterPro"/>
</dbReference>
<dbReference type="GO" id="GO:0009117">
    <property type="term" value="P:nucleotide metabolic process"/>
    <property type="evidence" value="ECO:0007669"/>
    <property type="project" value="UniProtKB-KW"/>
</dbReference>
<dbReference type="InterPro" id="IPR036412">
    <property type="entry name" value="HAD-like_sf"/>
</dbReference>
<reference evidence="9 10" key="1">
    <citation type="submission" date="2019-10" db="EMBL/GenBank/DDBJ databases">
        <title>Assembly and Annotation for the nematode Trichostrongylus colubriformis.</title>
        <authorList>
            <person name="Martin J."/>
        </authorList>
    </citation>
    <scope>NUCLEOTIDE SEQUENCE [LARGE SCALE GENOMIC DNA]</scope>
    <source>
        <strain evidence="9">G859</strain>
        <tissue evidence="9">Whole worm</tissue>
    </source>
</reference>
<keyword evidence="7" id="KW-0460">Magnesium</keyword>
<organism evidence="9 10">
    <name type="scientific">Trichostrongylus colubriformis</name>
    <name type="common">Black scour worm</name>
    <dbReference type="NCBI Taxonomy" id="6319"/>
    <lineage>
        <taxon>Eukaryota</taxon>
        <taxon>Metazoa</taxon>
        <taxon>Ecdysozoa</taxon>
        <taxon>Nematoda</taxon>
        <taxon>Chromadorea</taxon>
        <taxon>Rhabditida</taxon>
        <taxon>Rhabditina</taxon>
        <taxon>Rhabditomorpha</taxon>
        <taxon>Strongyloidea</taxon>
        <taxon>Trichostrongylidae</taxon>
        <taxon>Trichostrongylus</taxon>
    </lineage>
</organism>
<dbReference type="EC" id="3.1.3.5" evidence="3"/>
<dbReference type="PANTHER" id="PTHR13045">
    <property type="entry name" value="5'-NUCLEOTIDASE"/>
    <property type="match status" value="1"/>
</dbReference>
<dbReference type="PANTHER" id="PTHR13045:SF0">
    <property type="entry name" value="7-METHYLGUANOSINE PHOSPHATE-SPECIFIC 5'-NUCLEOTIDASE"/>
    <property type="match status" value="1"/>
</dbReference>
<comment type="caution">
    <text evidence="9">The sequence shown here is derived from an EMBL/GenBank/DDBJ whole genome shotgun (WGS) entry which is preliminary data.</text>
</comment>
<keyword evidence="5" id="KW-0547">Nucleotide-binding</keyword>
<dbReference type="InterPro" id="IPR023214">
    <property type="entry name" value="HAD_sf"/>
</dbReference>
<evidence type="ECO:0000256" key="4">
    <source>
        <dbReference type="ARBA" id="ARBA00022723"/>
    </source>
</evidence>
<evidence type="ECO:0000256" key="6">
    <source>
        <dbReference type="ARBA" id="ARBA00022801"/>
    </source>
</evidence>
<evidence type="ECO:0000256" key="5">
    <source>
        <dbReference type="ARBA" id="ARBA00022741"/>
    </source>
</evidence>
<proteinExistence type="inferred from homology"/>
<gene>
    <name evidence="9" type="ORF">GCK32_001729</name>
</gene>
<keyword evidence="6 9" id="KW-0378">Hydrolase</keyword>
<keyword evidence="4" id="KW-0479">Metal-binding</keyword>
<dbReference type="Pfam" id="PF05822">
    <property type="entry name" value="UMPH-1"/>
    <property type="match status" value="1"/>
</dbReference>
<dbReference type="AlphaFoldDB" id="A0AAN8J279"/>
<keyword evidence="8" id="KW-0546">Nucleotide metabolism</keyword>
<evidence type="ECO:0000256" key="2">
    <source>
        <dbReference type="ARBA" id="ARBA00008389"/>
    </source>
</evidence>
<protein>
    <recommendedName>
        <fullName evidence="3">5'-nucleotidase</fullName>
        <ecNumber evidence="3">3.1.3.5</ecNumber>
    </recommendedName>
</protein>
<evidence type="ECO:0000256" key="7">
    <source>
        <dbReference type="ARBA" id="ARBA00022842"/>
    </source>
</evidence>
<evidence type="ECO:0000256" key="3">
    <source>
        <dbReference type="ARBA" id="ARBA00012643"/>
    </source>
</evidence>
<dbReference type="SUPFAM" id="SSF56784">
    <property type="entry name" value="HAD-like"/>
    <property type="match status" value="1"/>
</dbReference>
<dbReference type="GO" id="GO:0000166">
    <property type="term" value="F:nucleotide binding"/>
    <property type="evidence" value="ECO:0007669"/>
    <property type="project" value="UniProtKB-KW"/>
</dbReference>
<dbReference type="Proteomes" id="UP001331761">
    <property type="component" value="Unassembled WGS sequence"/>
</dbReference>
<evidence type="ECO:0000313" key="10">
    <source>
        <dbReference type="Proteomes" id="UP001331761"/>
    </source>
</evidence>
<name>A0AAN8J279_TRICO</name>
<dbReference type="InterPro" id="IPR006434">
    <property type="entry name" value="Pyrimidine_nucleotidase_eu"/>
</dbReference>
<dbReference type="EMBL" id="WIXE01009004">
    <property type="protein sequence ID" value="KAK5978784.1"/>
    <property type="molecule type" value="Genomic_DNA"/>
</dbReference>
<evidence type="ECO:0000313" key="9">
    <source>
        <dbReference type="EMBL" id="KAK5978784.1"/>
    </source>
</evidence>
<dbReference type="Gene3D" id="3.40.50.1000">
    <property type="entry name" value="HAD superfamily/HAD-like"/>
    <property type="match status" value="1"/>
</dbReference>
<dbReference type="GO" id="GO:0005737">
    <property type="term" value="C:cytoplasm"/>
    <property type="evidence" value="ECO:0007669"/>
    <property type="project" value="InterPro"/>
</dbReference>
<accession>A0AAN8J279</accession>
<keyword evidence="10" id="KW-1185">Reference proteome</keyword>
<sequence>MNRCWLKLRTVSVGRRVNEKGHRCCTLAQPIQNMVQVLYGLHCSNYGQVSCLVNEFRLEGKESLMVVADFDYTLTLRHGDSGELGCLTHEVFDTSKEVKSTGCTFGVLQQKMNANYETVLSNCTSDDERAFVQTGWWNASHDIIIRSMVHRDDIPSLVRSSRLIWRKSIRQFLHLLEELSIPLLIFSAGITDIIEEAIRQLLGRFPRNITIAANKMFFDEVGYVIGFTSPPVHSQNKTMAHLRDLIHGVDRTYSRKTNVIVIGDSETDASMVDGWQEKKVLKIGVTEEEMPLLKSFDIVITSNDCSRLNDLVRYLTSPQQL</sequence>
<evidence type="ECO:0000256" key="8">
    <source>
        <dbReference type="ARBA" id="ARBA00023080"/>
    </source>
</evidence>
<dbReference type="GO" id="GO:0008253">
    <property type="term" value="F:5'-nucleotidase activity"/>
    <property type="evidence" value="ECO:0007669"/>
    <property type="project" value="UniProtKB-EC"/>
</dbReference>
<comment type="catalytic activity">
    <reaction evidence="1">
        <text>a ribonucleoside 5'-phosphate + H2O = a ribonucleoside + phosphate</text>
        <dbReference type="Rhea" id="RHEA:12484"/>
        <dbReference type="ChEBI" id="CHEBI:15377"/>
        <dbReference type="ChEBI" id="CHEBI:18254"/>
        <dbReference type="ChEBI" id="CHEBI:43474"/>
        <dbReference type="ChEBI" id="CHEBI:58043"/>
        <dbReference type="EC" id="3.1.3.5"/>
    </reaction>
</comment>